<dbReference type="Proteomes" id="UP000077202">
    <property type="component" value="Unassembled WGS sequence"/>
</dbReference>
<evidence type="ECO:0000313" key="3">
    <source>
        <dbReference type="EMBL" id="OAE30350.1"/>
    </source>
</evidence>
<accession>A0A176WB06</accession>
<feature type="region of interest" description="Disordered" evidence="1">
    <location>
        <begin position="12"/>
        <end position="65"/>
    </location>
</feature>
<dbReference type="InterPro" id="IPR036249">
    <property type="entry name" value="Thioredoxin-like_sf"/>
</dbReference>
<dbReference type="PANTHER" id="PTHR36057:SF1">
    <property type="entry name" value="LIPOPROTEIN LIPID ATTACHMENT SITE-LIKE PROTEIN, PUTATIVE (DUF1223)-RELATED"/>
    <property type="match status" value="1"/>
</dbReference>
<organism evidence="3 4">
    <name type="scientific">Marchantia polymorpha subsp. ruderalis</name>
    <dbReference type="NCBI Taxonomy" id="1480154"/>
    <lineage>
        <taxon>Eukaryota</taxon>
        <taxon>Viridiplantae</taxon>
        <taxon>Streptophyta</taxon>
        <taxon>Embryophyta</taxon>
        <taxon>Marchantiophyta</taxon>
        <taxon>Marchantiopsida</taxon>
        <taxon>Marchantiidae</taxon>
        <taxon>Marchantiales</taxon>
        <taxon>Marchantiaceae</taxon>
        <taxon>Marchantia</taxon>
    </lineage>
</organism>
<reference evidence="5" key="3">
    <citation type="journal article" date="2020" name="Curr. Biol.">
        <title>Chromatin organization in early land plants reveals an ancestral association between H3K27me3, transposons, and constitutive heterochromatin.</title>
        <authorList>
            <person name="Montgomery S.A."/>
            <person name="Tanizawa Y."/>
            <person name="Galik B."/>
            <person name="Wang N."/>
            <person name="Ito T."/>
            <person name="Mochizuki T."/>
            <person name="Akimcheva S."/>
            <person name="Bowman J.L."/>
            <person name="Cognat V."/>
            <person name="Marechal-Drouard L."/>
            <person name="Ekker H."/>
            <person name="Hong S.F."/>
            <person name="Kohchi T."/>
            <person name="Lin S.S."/>
            <person name="Liu L.D."/>
            <person name="Nakamura Y."/>
            <person name="Valeeva L.R."/>
            <person name="Shakirov E.V."/>
            <person name="Shippen D.E."/>
            <person name="Wei W.L."/>
            <person name="Yagura M."/>
            <person name="Yamaoka S."/>
            <person name="Yamato K.T."/>
            <person name="Liu C."/>
            <person name="Berger F."/>
        </authorList>
    </citation>
    <scope>NUCLEOTIDE SEQUENCE [LARGE SCALE GENOMIC DNA]</scope>
    <source>
        <strain evidence="5">Tak-1</strain>
    </source>
</reference>
<protein>
    <recommendedName>
        <fullName evidence="6">DUF1223 domain-containing protein</fullName>
    </recommendedName>
</protein>
<evidence type="ECO:0000313" key="4">
    <source>
        <dbReference type="Proteomes" id="UP000077202"/>
    </source>
</evidence>
<dbReference type="EMBL" id="AP019872">
    <property type="protein sequence ID" value="BBN17958.1"/>
    <property type="molecule type" value="Genomic_DNA"/>
</dbReference>
<dbReference type="Pfam" id="PF06764">
    <property type="entry name" value="DUF1223"/>
    <property type="match status" value="1"/>
</dbReference>
<dbReference type="PANTHER" id="PTHR36057">
    <property type="match status" value="1"/>
</dbReference>
<reference evidence="2" key="2">
    <citation type="journal article" date="2019" name="Curr. Biol.">
        <title>Chromatin organization in early land plants reveals an ancestral association between H3K27me3, transposons, and constitutive heterochromatin.</title>
        <authorList>
            <person name="Montgomery S.A."/>
            <person name="Tanizawa Y."/>
            <person name="Galik B."/>
            <person name="Wang N."/>
            <person name="Ito T."/>
            <person name="Mochizuki T."/>
            <person name="Akimcheva S."/>
            <person name="Bowman J."/>
            <person name="Cognat V."/>
            <person name="Drouard L."/>
            <person name="Ekker H."/>
            <person name="Houng S."/>
            <person name="Kohchi T."/>
            <person name="Lin S."/>
            <person name="Liu L.D."/>
            <person name="Nakamura Y."/>
            <person name="Valeeva L.R."/>
            <person name="Shakirov E.V."/>
            <person name="Shippen D.E."/>
            <person name="Wei W."/>
            <person name="Yagura M."/>
            <person name="Yamaoka S."/>
            <person name="Yamato K.T."/>
            <person name="Liu C."/>
            <person name="Berger F."/>
        </authorList>
    </citation>
    <scope>NUCLEOTIDE SEQUENCE [LARGE SCALE GENOMIC DNA]</scope>
    <source>
        <strain evidence="2">Tak-1</strain>
    </source>
</reference>
<proteinExistence type="predicted"/>
<dbReference type="AlphaFoldDB" id="A0A176WB06"/>
<evidence type="ECO:0000313" key="5">
    <source>
        <dbReference type="Proteomes" id="UP001162541"/>
    </source>
</evidence>
<feature type="compositionally biased region" description="Polar residues" evidence="1">
    <location>
        <begin position="36"/>
        <end position="46"/>
    </location>
</feature>
<sequence>MSRFFCCCGGRRRGGEDASKVNNHSSAESDLRSENGESVSSKQNGASELGADARKSGVRGPKPAKGANQGAVLVEMFTSQGCTSCPPADALISRLGRGEGDDVKLENPIPLVILAFHVEYWDYLGWKDPFASSAWTLKQRAYGQALEQDRIYTPEVVVQGRSHCIASNASSIVSLIQSADRFPAPDVQAVFSRPSPLFLQISLSVSLKFKVEGYTLDAMLAIYENGLVTDCNKGENKGKLLTNDYVVRGLHKACSFQDWPAKKMSRGEVTFQLWDGFVKSKCGVAVFLQNPETMEVYGAQQLELPNDI</sequence>
<name>A0A176WB06_MARPO</name>
<keyword evidence="4" id="KW-1185">Reference proteome</keyword>
<evidence type="ECO:0008006" key="6">
    <source>
        <dbReference type="Google" id="ProtNLM"/>
    </source>
</evidence>
<evidence type="ECO:0000313" key="2">
    <source>
        <dbReference type="EMBL" id="BBN17957.1"/>
    </source>
</evidence>
<dbReference type="InterPro" id="IPR010634">
    <property type="entry name" value="DUF1223"/>
</dbReference>
<reference evidence="3 4" key="1">
    <citation type="submission" date="2016-03" db="EMBL/GenBank/DDBJ databases">
        <title>Mechanisms controlling the formation of the plant cell surface in tip-growing cells are functionally conserved among land plants.</title>
        <authorList>
            <person name="Honkanen S."/>
            <person name="Jones V.A."/>
            <person name="Morieri G."/>
            <person name="Champion C."/>
            <person name="Hetherington A.J."/>
            <person name="Kelly S."/>
            <person name="Saint-Marcoux D."/>
            <person name="Proust H."/>
            <person name="Prescott H."/>
            <person name="Dolan L."/>
        </authorList>
    </citation>
    <scope>NUCLEOTIDE SEQUENCE [LARGE SCALE GENOMIC DNA]</scope>
    <source>
        <strain evidence="4">cv. Tak-1 and cv. Tak-2</strain>
        <tissue evidence="3">Whole gametophyte</tissue>
    </source>
</reference>
<dbReference type="Proteomes" id="UP001162541">
    <property type="component" value="Chromosome 7"/>
</dbReference>
<evidence type="ECO:0000256" key="1">
    <source>
        <dbReference type="SAM" id="MobiDB-lite"/>
    </source>
</evidence>
<gene>
    <name evidence="3" type="ORF">AXG93_4201s1520</name>
    <name evidence="2" type="ORF">Mp_7g18310</name>
</gene>
<dbReference type="EMBL" id="AP019872">
    <property type="protein sequence ID" value="BBN17957.1"/>
    <property type="molecule type" value="Genomic_DNA"/>
</dbReference>
<dbReference type="EMBL" id="LVLJ01001341">
    <property type="protein sequence ID" value="OAE30350.1"/>
    <property type="molecule type" value="Genomic_DNA"/>
</dbReference>
<dbReference type="SUPFAM" id="SSF52833">
    <property type="entry name" value="Thioredoxin-like"/>
    <property type="match status" value="1"/>
</dbReference>